<evidence type="ECO:0000256" key="1">
    <source>
        <dbReference type="ARBA" id="ARBA00004651"/>
    </source>
</evidence>
<reference evidence="10" key="1">
    <citation type="journal article" date="2019" name="Int. J. Syst. Evol. Microbiol.">
        <title>The Global Catalogue of Microorganisms (GCM) 10K type strain sequencing project: providing services to taxonomists for standard genome sequencing and annotation.</title>
        <authorList>
            <consortium name="The Broad Institute Genomics Platform"/>
            <consortium name="The Broad Institute Genome Sequencing Center for Infectious Disease"/>
            <person name="Wu L."/>
            <person name="Ma J."/>
        </authorList>
    </citation>
    <scope>NUCLEOTIDE SEQUENCE [LARGE SCALE GENOMIC DNA]</scope>
    <source>
        <strain evidence="10">KCTC 42083</strain>
    </source>
</reference>
<feature type="transmembrane region" description="Helical" evidence="7">
    <location>
        <begin position="116"/>
        <end position="138"/>
    </location>
</feature>
<evidence type="ECO:0000256" key="6">
    <source>
        <dbReference type="ARBA" id="ARBA00023136"/>
    </source>
</evidence>
<evidence type="ECO:0000313" key="10">
    <source>
        <dbReference type="Proteomes" id="UP000608923"/>
    </source>
</evidence>
<evidence type="ECO:0000256" key="7">
    <source>
        <dbReference type="SAM" id="Phobius"/>
    </source>
</evidence>
<evidence type="ECO:0000256" key="2">
    <source>
        <dbReference type="ARBA" id="ARBA00022448"/>
    </source>
</evidence>
<feature type="transmembrane region" description="Helical" evidence="7">
    <location>
        <begin position="417"/>
        <end position="435"/>
    </location>
</feature>
<dbReference type="InterPro" id="IPR020846">
    <property type="entry name" value="MFS_dom"/>
</dbReference>
<dbReference type="Proteomes" id="UP000608923">
    <property type="component" value="Unassembled WGS sequence"/>
</dbReference>
<gene>
    <name evidence="9" type="ORF">GCM10010096_06760</name>
</gene>
<feature type="transmembrane region" description="Helical" evidence="7">
    <location>
        <begin position="347"/>
        <end position="365"/>
    </location>
</feature>
<dbReference type="InterPro" id="IPR011701">
    <property type="entry name" value="MFS"/>
</dbReference>
<dbReference type="InterPro" id="IPR036259">
    <property type="entry name" value="MFS_trans_sf"/>
</dbReference>
<keyword evidence="10" id="KW-1185">Reference proteome</keyword>
<keyword evidence="6 7" id="KW-0472">Membrane</keyword>
<evidence type="ECO:0000259" key="8">
    <source>
        <dbReference type="PROSITE" id="PS50850"/>
    </source>
</evidence>
<comment type="caution">
    <text evidence="9">The sequence shown here is derived from an EMBL/GenBank/DDBJ whole genome shotgun (WGS) entry which is preliminary data.</text>
</comment>
<dbReference type="Pfam" id="PF07690">
    <property type="entry name" value="MFS_1"/>
    <property type="match status" value="1"/>
</dbReference>
<feature type="transmembrane region" description="Helical" evidence="7">
    <location>
        <begin position="371"/>
        <end position="396"/>
    </location>
</feature>
<feature type="transmembrane region" description="Helical" evidence="7">
    <location>
        <begin position="212"/>
        <end position="232"/>
    </location>
</feature>
<feature type="transmembrane region" description="Helical" evidence="7">
    <location>
        <begin position="238"/>
        <end position="261"/>
    </location>
</feature>
<keyword evidence="3" id="KW-1003">Cell membrane</keyword>
<dbReference type="GO" id="GO:0005886">
    <property type="term" value="C:plasma membrane"/>
    <property type="evidence" value="ECO:0007669"/>
    <property type="project" value="UniProtKB-SubCell"/>
</dbReference>
<dbReference type="GO" id="GO:0022857">
    <property type="term" value="F:transmembrane transporter activity"/>
    <property type="evidence" value="ECO:0007669"/>
    <property type="project" value="InterPro"/>
</dbReference>
<feature type="transmembrane region" description="Helical" evidence="7">
    <location>
        <begin position="91"/>
        <end position="110"/>
    </location>
</feature>
<accession>A0A8H9M476</accession>
<dbReference type="FunFam" id="1.20.1720.10:FF:000004">
    <property type="entry name" value="EmrB/QacA family drug resistance transporter"/>
    <property type="match status" value="1"/>
</dbReference>
<feature type="transmembrane region" description="Helical" evidence="7">
    <location>
        <begin position="60"/>
        <end position="79"/>
    </location>
</feature>
<dbReference type="EMBL" id="BMZN01000001">
    <property type="protein sequence ID" value="GHC39337.1"/>
    <property type="molecule type" value="Genomic_DNA"/>
</dbReference>
<dbReference type="PANTHER" id="PTHR23501">
    <property type="entry name" value="MAJOR FACILITATOR SUPERFAMILY"/>
    <property type="match status" value="1"/>
</dbReference>
<dbReference type="PRINTS" id="PR01036">
    <property type="entry name" value="TCRTETB"/>
</dbReference>
<dbReference type="AlphaFoldDB" id="A0A8H9M476"/>
<evidence type="ECO:0000256" key="3">
    <source>
        <dbReference type="ARBA" id="ARBA00022475"/>
    </source>
</evidence>
<dbReference type="PROSITE" id="PS50850">
    <property type="entry name" value="MFS"/>
    <property type="match status" value="1"/>
</dbReference>
<dbReference type="CDD" id="cd17502">
    <property type="entry name" value="MFS_Azr1_MDR_like"/>
    <property type="match status" value="1"/>
</dbReference>
<keyword evidence="2" id="KW-0813">Transport</keyword>
<feature type="transmembrane region" description="Helical" evidence="7">
    <location>
        <begin position="315"/>
        <end position="335"/>
    </location>
</feature>
<feature type="transmembrane region" description="Helical" evidence="7">
    <location>
        <begin position="20"/>
        <end position="40"/>
    </location>
</feature>
<dbReference type="PANTHER" id="PTHR23501:SF191">
    <property type="entry name" value="VACUOLAR BASIC AMINO ACID TRANSPORTER 4"/>
    <property type="match status" value="1"/>
</dbReference>
<feature type="domain" description="Major facilitator superfamily (MFS) profile" evidence="8">
    <location>
        <begin position="26"/>
        <end position="460"/>
    </location>
</feature>
<evidence type="ECO:0000256" key="5">
    <source>
        <dbReference type="ARBA" id="ARBA00022989"/>
    </source>
</evidence>
<proteinExistence type="predicted"/>
<keyword evidence="4 7" id="KW-0812">Transmembrane</keyword>
<evidence type="ECO:0000313" key="9">
    <source>
        <dbReference type="EMBL" id="GHC39337.1"/>
    </source>
</evidence>
<feature type="transmembrane region" description="Helical" evidence="7">
    <location>
        <begin position="181"/>
        <end position="200"/>
    </location>
</feature>
<evidence type="ECO:0000256" key="4">
    <source>
        <dbReference type="ARBA" id="ARBA00022692"/>
    </source>
</evidence>
<feature type="transmembrane region" description="Helical" evidence="7">
    <location>
        <begin position="150"/>
        <end position="169"/>
    </location>
</feature>
<sequence>MKMANVSEAPQKTPGRVLSVTESILAMMGLCFVVMLVAIDQTVVGTALPTIVSELHGFELYAWVATAYLLTSVITVPIFGRLGDFYGRRRFVLVSIVLFTLASVLCGMAQTMMQLVLARALQGIAGGMLVGTAFACVPDLFPDPRVRLRWQVMLSASFGIANGIGPFLGGILTEHYGWRSVFYVNLPVGLLSLYFAYRYLPQIRHFRQTKVSLDWLGALLLMVGLACIQLLVELLPQYGGSYLMVLLGLCSLGAFALLVVWERRVAEPLLPLVLFSSPAQLSLLILSAGLGFILFGLLFYAPLLLQGGYGLRPQTAGLLITPLVVFITVGSIINGRTITRLRHPNRMLYLGLVLLSIACLGMVFIKKSDPYWHFVLYATLAGTGVGCIMPNLTVFAQEIVERSMLGIATAMLQSMRMVGGMLGTAVVGTLINYQYGEAIRTQLTALPSNVVDILQDPQVLMSVSQQAQFLEQAGQDGPLYLGMARDALAHAVNMGMAITLVLIVWCFYWVRKVPPIRFNRQEQP</sequence>
<dbReference type="Gene3D" id="1.20.1250.20">
    <property type="entry name" value="MFS general substrate transporter like domains"/>
    <property type="match status" value="1"/>
</dbReference>
<dbReference type="SUPFAM" id="SSF103473">
    <property type="entry name" value="MFS general substrate transporter"/>
    <property type="match status" value="1"/>
</dbReference>
<feature type="transmembrane region" description="Helical" evidence="7">
    <location>
        <begin position="281"/>
        <end position="303"/>
    </location>
</feature>
<feature type="transmembrane region" description="Helical" evidence="7">
    <location>
        <begin position="487"/>
        <end position="510"/>
    </location>
</feature>
<protein>
    <submittedName>
        <fullName evidence="9">MFS transporter</fullName>
    </submittedName>
</protein>
<name>A0A8H9M476_9BURK</name>
<comment type="subcellular location">
    <subcellularLocation>
        <location evidence="1">Cell membrane</location>
        <topology evidence="1">Multi-pass membrane protein</topology>
    </subcellularLocation>
</comment>
<organism evidence="9 10">
    <name type="scientific">Alcaligenes pakistanensis</name>
    <dbReference type="NCBI Taxonomy" id="1482717"/>
    <lineage>
        <taxon>Bacteria</taxon>
        <taxon>Pseudomonadati</taxon>
        <taxon>Pseudomonadota</taxon>
        <taxon>Betaproteobacteria</taxon>
        <taxon>Burkholderiales</taxon>
        <taxon>Alcaligenaceae</taxon>
        <taxon>Alcaligenes</taxon>
    </lineage>
</organism>
<keyword evidence="5 7" id="KW-1133">Transmembrane helix</keyword>